<comment type="caution">
    <text evidence="1">The sequence shown here is derived from an EMBL/GenBank/DDBJ whole genome shotgun (WGS) entry which is preliminary data.</text>
</comment>
<organism evidence="1 2">
    <name type="scientific">Hungatella hathewayi</name>
    <dbReference type="NCBI Taxonomy" id="154046"/>
    <lineage>
        <taxon>Bacteria</taxon>
        <taxon>Bacillati</taxon>
        <taxon>Bacillota</taxon>
        <taxon>Clostridia</taxon>
        <taxon>Lachnospirales</taxon>
        <taxon>Lachnospiraceae</taxon>
        <taxon>Hungatella</taxon>
    </lineage>
</organism>
<proteinExistence type="predicted"/>
<dbReference type="OrthoDB" id="2166284at2"/>
<sequence length="61" mass="7275">MNTRIKKIYQGHYEVQIDLIGVKVSRIFDFSAMLAGYCPIEDYYKWVRDDSCIPVYKMTFD</sequence>
<accession>A0A3E3DE05</accession>
<reference evidence="1 2" key="1">
    <citation type="submission" date="2018-08" db="EMBL/GenBank/DDBJ databases">
        <title>A genome reference for cultivated species of the human gut microbiota.</title>
        <authorList>
            <person name="Zou Y."/>
            <person name="Xue W."/>
            <person name="Luo G."/>
        </authorList>
    </citation>
    <scope>NUCLEOTIDE SEQUENCE [LARGE SCALE GENOMIC DNA]</scope>
    <source>
        <strain evidence="1 2">AF19-13AC</strain>
    </source>
</reference>
<gene>
    <name evidence="1" type="ORF">DWX31_29880</name>
</gene>
<dbReference type="Proteomes" id="UP000261023">
    <property type="component" value="Unassembled WGS sequence"/>
</dbReference>
<dbReference type="RefSeq" id="WP_025531093.1">
    <property type="nucleotide sequence ID" value="NZ_QTJW01000032.1"/>
</dbReference>
<protein>
    <submittedName>
        <fullName evidence="1">Uncharacterized protein</fullName>
    </submittedName>
</protein>
<evidence type="ECO:0000313" key="1">
    <source>
        <dbReference type="EMBL" id="RGD66898.1"/>
    </source>
</evidence>
<dbReference type="EMBL" id="QTJW01000032">
    <property type="protein sequence ID" value="RGD66898.1"/>
    <property type="molecule type" value="Genomic_DNA"/>
</dbReference>
<evidence type="ECO:0000313" key="2">
    <source>
        <dbReference type="Proteomes" id="UP000261023"/>
    </source>
</evidence>
<dbReference type="AlphaFoldDB" id="A0A3E3DE05"/>
<name>A0A3E3DE05_9FIRM</name>